<dbReference type="Proteomes" id="UP000237105">
    <property type="component" value="Unassembled WGS sequence"/>
</dbReference>
<feature type="transmembrane region" description="Helical" evidence="1">
    <location>
        <begin position="58"/>
        <end position="77"/>
    </location>
</feature>
<accession>A0A2P5BFG4</accession>
<name>A0A2P5BFG4_PARAD</name>
<evidence type="ECO:0000256" key="1">
    <source>
        <dbReference type="SAM" id="Phobius"/>
    </source>
</evidence>
<keyword evidence="1" id="KW-0472">Membrane</keyword>
<dbReference type="EMBL" id="JXTB01000293">
    <property type="protein sequence ID" value="PON47527.1"/>
    <property type="molecule type" value="Genomic_DNA"/>
</dbReference>
<evidence type="ECO:0000313" key="2">
    <source>
        <dbReference type="EMBL" id="PON47527.1"/>
    </source>
</evidence>
<keyword evidence="3" id="KW-1185">Reference proteome</keyword>
<keyword evidence="1" id="KW-1133">Transmembrane helix</keyword>
<gene>
    <name evidence="2" type="ORF">PanWU01x14_243820</name>
</gene>
<organism evidence="2 3">
    <name type="scientific">Parasponia andersonii</name>
    <name type="common">Sponia andersonii</name>
    <dbReference type="NCBI Taxonomy" id="3476"/>
    <lineage>
        <taxon>Eukaryota</taxon>
        <taxon>Viridiplantae</taxon>
        <taxon>Streptophyta</taxon>
        <taxon>Embryophyta</taxon>
        <taxon>Tracheophyta</taxon>
        <taxon>Spermatophyta</taxon>
        <taxon>Magnoliopsida</taxon>
        <taxon>eudicotyledons</taxon>
        <taxon>Gunneridae</taxon>
        <taxon>Pentapetalae</taxon>
        <taxon>rosids</taxon>
        <taxon>fabids</taxon>
        <taxon>Rosales</taxon>
        <taxon>Cannabaceae</taxon>
        <taxon>Parasponia</taxon>
    </lineage>
</organism>
<protein>
    <submittedName>
        <fullName evidence="2">Uncharacterized protein</fullName>
    </submittedName>
</protein>
<reference evidence="3" key="1">
    <citation type="submission" date="2016-06" db="EMBL/GenBank/DDBJ databases">
        <title>Parallel loss of symbiosis genes in relatives of nitrogen-fixing non-legume Parasponia.</title>
        <authorList>
            <person name="Van Velzen R."/>
            <person name="Holmer R."/>
            <person name="Bu F."/>
            <person name="Rutten L."/>
            <person name="Van Zeijl A."/>
            <person name="Liu W."/>
            <person name="Santuari L."/>
            <person name="Cao Q."/>
            <person name="Sharma T."/>
            <person name="Shen D."/>
            <person name="Roswanjaya Y."/>
            <person name="Wardhani T."/>
            <person name="Kalhor M.S."/>
            <person name="Jansen J."/>
            <person name="Van den Hoogen J."/>
            <person name="Gungor B."/>
            <person name="Hartog M."/>
            <person name="Hontelez J."/>
            <person name="Verver J."/>
            <person name="Yang W.-C."/>
            <person name="Schijlen E."/>
            <person name="Repin R."/>
            <person name="Schilthuizen M."/>
            <person name="Schranz E."/>
            <person name="Heidstra R."/>
            <person name="Miyata K."/>
            <person name="Fedorova E."/>
            <person name="Kohlen W."/>
            <person name="Bisseling T."/>
            <person name="Smit S."/>
            <person name="Geurts R."/>
        </authorList>
    </citation>
    <scope>NUCLEOTIDE SEQUENCE [LARGE SCALE GENOMIC DNA]</scope>
    <source>
        <strain evidence="3">cv. WU1-14</strain>
    </source>
</reference>
<keyword evidence="1" id="KW-0812">Transmembrane</keyword>
<sequence>MKKTSSLRPHIDEDHIFNSNLGLERIKAFTSLHPPQSLTHSSSFSPPSLLGAIEARRLCFQSFSLVGMFLIDFYTFFSKAL</sequence>
<comment type="caution">
    <text evidence="2">The sequence shown here is derived from an EMBL/GenBank/DDBJ whole genome shotgun (WGS) entry which is preliminary data.</text>
</comment>
<evidence type="ECO:0000313" key="3">
    <source>
        <dbReference type="Proteomes" id="UP000237105"/>
    </source>
</evidence>
<dbReference type="AlphaFoldDB" id="A0A2P5BFG4"/>
<proteinExistence type="predicted"/>